<reference evidence="1 2" key="1">
    <citation type="submission" date="2020-04" db="EMBL/GenBank/DDBJ databases">
        <authorList>
            <person name="Wallbank WR R."/>
            <person name="Pardo Diaz C."/>
            <person name="Kozak K."/>
            <person name="Martin S."/>
            <person name="Jiggins C."/>
            <person name="Moest M."/>
            <person name="Warren A I."/>
            <person name="Byers J.R.P. K."/>
            <person name="Montejo-Kovacevich G."/>
            <person name="Yen C E."/>
        </authorList>
    </citation>
    <scope>NUCLEOTIDE SEQUENCE [LARGE SCALE GENOMIC DNA]</scope>
</reference>
<evidence type="ECO:0000313" key="1">
    <source>
        <dbReference type="EMBL" id="CAB3226090.1"/>
    </source>
</evidence>
<keyword evidence="2" id="KW-1185">Reference proteome</keyword>
<accession>A0A8S0Z0Z1</accession>
<dbReference type="Proteomes" id="UP000494106">
    <property type="component" value="Unassembled WGS sequence"/>
</dbReference>
<protein>
    <submittedName>
        <fullName evidence="1">Uncharacterized protein</fullName>
    </submittedName>
</protein>
<organism evidence="1 2">
    <name type="scientific">Arctia plantaginis</name>
    <name type="common">Wood tiger moth</name>
    <name type="synonym">Phalaena plantaginis</name>
    <dbReference type="NCBI Taxonomy" id="874455"/>
    <lineage>
        <taxon>Eukaryota</taxon>
        <taxon>Metazoa</taxon>
        <taxon>Ecdysozoa</taxon>
        <taxon>Arthropoda</taxon>
        <taxon>Hexapoda</taxon>
        <taxon>Insecta</taxon>
        <taxon>Pterygota</taxon>
        <taxon>Neoptera</taxon>
        <taxon>Endopterygota</taxon>
        <taxon>Lepidoptera</taxon>
        <taxon>Glossata</taxon>
        <taxon>Ditrysia</taxon>
        <taxon>Noctuoidea</taxon>
        <taxon>Erebidae</taxon>
        <taxon>Arctiinae</taxon>
        <taxon>Arctia</taxon>
    </lineage>
</organism>
<proteinExistence type="predicted"/>
<comment type="caution">
    <text evidence="1">The sequence shown here is derived from an EMBL/GenBank/DDBJ whole genome shotgun (WGS) entry which is preliminary data.</text>
</comment>
<sequence length="105" mass="12375">MRNIKFLRPSEQDQLKKEASDVYRRTLKYIRIYYDFEDSIFKICSKFDLTSAVSYEDALEAVESLGLKNVEEDKLYDETRKLNQVFFHFVQSSDSTLPANANCQK</sequence>
<dbReference type="EMBL" id="CADEBC010000208">
    <property type="protein sequence ID" value="CAB3226090.1"/>
    <property type="molecule type" value="Genomic_DNA"/>
</dbReference>
<name>A0A8S0Z0Z1_ARCPL</name>
<dbReference type="AlphaFoldDB" id="A0A8S0Z0Z1"/>
<gene>
    <name evidence="1" type="ORF">APLA_LOCUS2716</name>
</gene>
<evidence type="ECO:0000313" key="2">
    <source>
        <dbReference type="Proteomes" id="UP000494106"/>
    </source>
</evidence>
<dbReference type="OrthoDB" id="6159421at2759"/>